<gene>
    <name evidence="3" type="ORF">GCM10007368_11690</name>
</gene>
<keyword evidence="1" id="KW-0560">Oxidoreductase</keyword>
<accession>A0ABQ2B5K4</accession>
<organism evidence="3 4">
    <name type="scientific">Isoptericola cucumis</name>
    <dbReference type="NCBI Taxonomy" id="1776856"/>
    <lineage>
        <taxon>Bacteria</taxon>
        <taxon>Bacillati</taxon>
        <taxon>Actinomycetota</taxon>
        <taxon>Actinomycetes</taxon>
        <taxon>Micrococcales</taxon>
        <taxon>Promicromonosporaceae</taxon>
        <taxon>Isoptericola</taxon>
    </lineage>
</organism>
<evidence type="ECO:0000313" key="4">
    <source>
        <dbReference type="Proteomes" id="UP000632535"/>
    </source>
</evidence>
<dbReference type="Gene3D" id="3.30.9.10">
    <property type="entry name" value="D-Amino Acid Oxidase, subunit A, domain 2"/>
    <property type="match status" value="1"/>
</dbReference>
<evidence type="ECO:0000256" key="1">
    <source>
        <dbReference type="ARBA" id="ARBA00023002"/>
    </source>
</evidence>
<dbReference type="Proteomes" id="UP000632535">
    <property type="component" value="Unassembled WGS sequence"/>
</dbReference>
<dbReference type="InterPro" id="IPR036188">
    <property type="entry name" value="FAD/NAD-bd_sf"/>
</dbReference>
<dbReference type="PANTHER" id="PTHR13847:SF287">
    <property type="entry name" value="FAD-DEPENDENT OXIDOREDUCTASE DOMAIN-CONTAINING PROTEIN 1"/>
    <property type="match status" value="1"/>
</dbReference>
<evidence type="ECO:0000259" key="2">
    <source>
        <dbReference type="Pfam" id="PF01266"/>
    </source>
</evidence>
<feature type="domain" description="FAD dependent oxidoreductase" evidence="2">
    <location>
        <begin position="24"/>
        <end position="377"/>
    </location>
</feature>
<dbReference type="InterPro" id="IPR006076">
    <property type="entry name" value="FAD-dep_OxRdtase"/>
</dbReference>
<reference evidence="4" key="1">
    <citation type="journal article" date="2019" name="Int. J. Syst. Evol. Microbiol.">
        <title>The Global Catalogue of Microorganisms (GCM) 10K type strain sequencing project: providing services to taxonomists for standard genome sequencing and annotation.</title>
        <authorList>
            <consortium name="The Broad Institute Genomics Platform"/>
            <consortium name="The Broad Institute Genome Sequencing Center for Infectious Disease"/>
            <person name="Wu L."/>
            <person name="Ma J."/>
        </authorList>
    </citation>
    <scope>NUCLEOTIDE SEQUENCE [LARGE SCALE GENOMIC DNA]</scope>
    <source>
        <strain evidence="4">CCM 8653</strain>
    </source>
</reference>
<sequence>MTRQHGTARQRARRSQPLPARAEVVVVGGGVVGASVAFHLAEGGADVLLVESGELAGGSSGKPIGGVRAQFSQEANVALGRRSLELFEDFARRPGGDIGLRQPGYLFVLPTDDDVELFGRSVAVQRDLGVDARLLTPAEARRLNPYLAAEGYAGAAYAPRDGWAHPAAVVAGYADGAERHGAQVRTHAAVTGIGPGTHDGLDRLVVTTVRGRVRAGAVVLCAGAWSRPLGAMAGVDLPVDPVRRQIAFTAPLEPPAGVPDAGLPFTIDFGSTYYLHDADAPGTLLLGMSEPGTPVGFDTRYDPTWEPALRAAAARCTPALADVALTGGWAGLYEMTPDHDALIGEAPADAGRVLYACGFSGHGFLQAPAVGEAVRDLYAGRSGAASSAVDVSAFTAGRFAAAAARAEANII</sequence>
<dbReference type="SUPFAM" id="SSF51905">
    <property type="entry name" value="FAD/NAD(P)-binding domain"/>
    <property type="match status" value="1"/>
</dbReference>
<name>A0ABQ2B5K4_9MICO</name>
<dbReference type="Pfam" id="PF01266">
    <property type="entry name" value="DAO"/>
    <property type="match status" value="1"/>
</dbReference>
<dbReference type="Gene3D" id="3.50.50.60">
    <property type="entry name" value="FAD/NAD(P)-binding domain"/>
    <property type="match status" value="1"/>
</dbReference>
<keyword evidence="4" id="KW-1185">Reference proteome</keyword>
<dbReference type="EMBL" id="BMDG01000003">
    <property type="protein sequence ID" value="GGI06543.1"/>
    <property type="molecule type" value="Genomic_DNA"/>
</dbReference>
<dbReference type="RefSeq" id="WP_229737598.1">
    <property type="nucleotide sequence ID" value="NZ_BMDG01000003.1"/>
</dbReference>
<proteinExistence type="predicted"/>
<evidence type="ECO:0000313" key="3">
    <source>
        <dbReference type="EMBL" id="GGI06543.1"/>
    </source>
</evidence>
<dbReference type="PANTHER" id="PTHR13847">
    <property type="entry name" value="SARCOSINE DEHYDROGENASE-RELATED"/>
    <property type="match status" value="1"/>
</dbReference>
<comment type="caution">
    <text evidence="3">The sequence shown here is derived from an EMBL/GenBank/DDBJ whole genome shotgun (WGS) entry which is preliminary data.</text>
</comment>
<protein>
    <submittedName>
        <fullName evidence="3">FAD-dependent oxidoreductase</fullName>
    </submittedName>
</protein>